<dbReference type="RefSeq" id="WP_038265979.1">
    <property type="nucleotide sequence ID" value="NZ_FSRH01000005.1"/>
</dbReference>
<reference evidence="10 11" key="1">
    <citation type="submission" date="2014-03" db="EMBL/GenBank/DDBJ databases">
        <title>Genome sequence of Clostridium litorale W6, DSM 5388.</title>
        <authorList>
            <person name="Poehlein A."/>
            <person name="Jagirdar A."/>
            <person name="Khonsari B."/>
            <person name="Chibani C.M."/>
            <person name="Gutierrez Gutierrez D.A."/>
            <person name="Davydova E."/>
            <person name="Alghaithi H.S."/>
            <person name="Nair K.P."/>
            <person name="Dhamotharan K."/>
            <person name="Chandran L."/>
            <person name="G W."/>
            <person name="Daniel R."/>
        </authorList>
    </citation>
    <scope>NUCLEOTIDE SEQUENCE [LARGE SCALE GENOMIC DNA]</scope>
    <source>
        <strain evidence="10 11">W6</strain>
    </source>
</reference>
<evidence type="ECO:0000256" key="1">
    <source>
        <dbReference type="ARBA" id="ARBA00004651"/>
    </source>
</evidence>
<dbReference type="Pfam" id="PF05525">
    <property type="entry name" value="Branch_AA_trans"/>
    <property type="match status" value="1"/>
</dbReference>
<keyword evidence="5 9" id="KW-0812">Transmembrane</keyword>
<feature type="transmembrane region" description="Helical" evidence="9">
    <location>
        <begin position="84"/>
        <end position="101"/>
    </location>
</feature>
<evidence type="ECO:0000256" key="4">
    <source>
        <dbReference type="ARBA" id="ARBA00022475"/>
    </source>
</evidence>
<keyword evidence="8 9" id="KW-0472">Membrane</keyword>
<evidence type="ECO:0000256" key="6">
    <source>
        <dbReference type="ARBA" id="ARBA00022970"/>
    </source>
</evidence>
<proteinExistence type="inferred from homology"/>
<keyword evidence="3 9" id="KW-0813">Transport</keyword>
<keyword evidence="7 9" id="KW-1133">Transmembrane helix</keyword>
<accession>A0A069RKN5</accession>
<evidence type="ECO:0000256" key="3">
    <source>
        <dbReference type="ARBA" id="ARBA00022448"/>
    </source>
</evidence>
<feature type="transmembrane region" description="Helical" evidence="9">
    <location>
        <begin position="226"/>
        <end position="248"/>
    </location>
</feature>
<sequence length="438" mass="45649">MKKMNQNKDCLVVGLALFAMFFGAGNLIFPPALGLASGKSWLACMVGFFLTGIGMPMLGVLAVSKAGGTVDHLASKVNPTFSKILGTVVILAIGPLLAIPRTGATVYEMGVRPMLPNANPVTLSIIVSIIYFAITLFFVIKPSGIIDKIGKILTPILLLIVGLIIVKGVMSPVGTAVDTGIGNPFSKGFTEGYQTMDALASIVFGGIIMLSLAEKGYTNKEDQIKLTMKAGLVAGLGLAFVYGGLLYLGSTVSGVYPADVERTGLIVGMTEKILGNAGKMGISVAVSVACLTTSIGLTATVGNYFEELTNGKLSYRVIVIGTVIFSAVFANVGVEQIVKLAVPLLVTVYPVAIVLILMSIFDNFIKNKRAYLGAVYGALFVSLFDGLSAIGVNTAFVGKTINMLPFAGAGFAWLLPAAVGAFITTVMIKGTEESSSVQ</sequence>
<dbReference type="InterPro" id="IPR004685">
    <property type="entry name" value="Brnchd-chn_aa_trnsp_Livcs"/>
</dbReference>
<feature type="transmembrane region" description="Helical" evidence="9">
    <location>
        <begin position="152"/>
        <end position="173"/>
    </location>
</feature>
<dbReference type="Proteomes" id="UP000027946">
    <property type="component" value="Unassembled WGS sequence"/>
</dbReference>
<dbReference type="AlphaFoldDB" id="A0A069RKN5"/>
<dbReference type="NCBIfam" id="TIGR00796">
    <property type="entry name" value="livcs"/>
    <property type="match status" value="1"/>
</dbReference>
<evidence type="ECO:0000313" key="10">
    <source>
        <dbReference type="EMBL" id="KDR94797.1"/>
    </source>
</evidence>
<evidence type="ECO:0000256" key="9">
    <source>
        <dbReference type="RuleBase" id="RU362122"/>
    </source>
</evidence>
<name>A0A069RKN5_PEPLI</name>
<keyword evidence="6 9" id="KW-0029">Amino-acid transport</keyword>
<protein>
    <recommendedName>
        <fullName evidence="9">Branched-chain amino acid transport system carrier protein</fullName>
    </recommendedName>
</protein>
<comment type="caution">
    <text evidence="10">The sequence shown here is derived from an EMBL/GenBank/DDBJ whole genome shotgun (WGS) entry which is preliminary data.</text>
</comment>
<dbReference type="PANTHER" id="PTHR30588">
    <property type="entry name" value="BRANCHED-CHAIN AMINO ACID TRANSPORT SYSTEM 2 CARRIER PROTEIN"/>
    <property type="match status" value="1"/>
</dbReference>
<comment type="similarity">
    <text evidence="2 9">Belongs to the branched chain amino acid transporter family.</text>
</comment>
<feature type="transmembrane region" description="Helical" evidence="9">
    <location>
        <begin position="121"/>
        <end position="140"/>
    </location>
</feature>
<evidence type="ECO:0000256" key="2">
    <source>
        <dbReference type="ARBA" id="ARBA00008540"/>
    </source>
</evidence>
<dbReference type="GO" id="GO:0015818">
    <property type="term" value="P:isoleucine transport"/>
    <property type="evidence" value="ECO:0007669"/>
    <property type="project" value="TreeGrafter"/>
</dbReference>
<keyword evidence="11" id="KW-1185">Reference proteome</keyword>
<organism evidence="10 11">
    <name type="scientific">Peptoclostridium litorale DSM 5388</name>
    <dbReference type="NCBI Taxonomy" id="1121324"/>
    <lineage>
        <taxon>Bacteria</taxon>
        <taxon>Bacillati</taxon>
        <taxon>Bacillota</taxon>
        <taxon>Clostridia</taxon>
        <taxon>Peptostreptococcales</taxon>
        <taxon>Peptoclostridiaceae</taxon>
        <taxon>Peptoclostridium</taxon>
    </lineage>
</organism>
<dbReference type="GO" id="GO:0005886">
    <property type="term" value="C:plasma membrane"/>
    <property type="evidence" value="ECO:0007669"/>
    <property type="project" value="UniProtKB-SubCell"/>
</dbReference>
<feature type="transmembrane region" description="Helical" evidence="9">
    <location>
        <begin position="280"/>
        <end position="301"/>
    </location>
</feature>
<evidence type="ECO:0000256" key="7">
    <source>
        <dbReference type="ARBA" id="ARBA00022989"/>
    </source>
</evidence>
<dbReference type="GO" id="GO:0005304">
    <property type="term" value="F:L-valine transmembrane transporter activity"/>
    <property type="evidence" value="ECO:0007669"/>
    <property type="project" value="TreeGrafter"/>
</dbReference>
<evidence type="ECO:0000256" key="8">
    <source>
        <dbReference type="ARBA" id="ARBA00023136"/>
    </source>
</evidence>
<feature type="transmembrane region" description="Helical" evidence="9">
    <location>
        <begin position="12"/>
        <end position="34"/>
    </location>
</feature>
<evidence type="ECO:0000256" key="5">
    <source>
        <dbReference type="ARBA" id="ARBA00022692"/>
    </source>
</evidence>
<dbReference type="EMBL" id="JJMM01000013">
    <property type="protein sequence ID" value="KDR94797.1"/>
    <property type="molecule type" value="Genomic_DNA"/>
</dbReference>
<keyword evidence="4" id="KW-1003">Cell membrane</keyword>
<feature type="transmembrane region" description="Helical" evidence="9">
    <location>
        <begin position="340"/>
        <end position="361"/>
    </location>
</feature>
<feature type="transmembrane region" description="Helical" evidence="9">
    <location>
        <begin position="193"/>
        <end position="214"/>
    </location>
</feature>
<feature type="transmembrane region" description="Helical" evidence="9">
    <location>
        <begin position="403"/>
        <end position="428"/>
    </location>
</feature>
<gene>
    <name evidence="10" type="primary">braB</name>
    <name evidence="10" type="ORF">CLIT_13c01190</name>
</gene>
<feature type="transmembrane region" description="Helical" evidence="9">
    <location>
        <begin position="373"/>
        <end position="397"/>
    </location>
</feature>
<dbReference type="GO" id="GO:0015190">
    <property type="term" value="F:L-leucine transmembrane transporter activity"/>
    <property type="evidence" value="ECO:0007669"/>
    <property type="project" value="TreeGrafter"/>
</dbReference>
<dbReference type="GO" id="GO:0015188">
    <property type="term" value="F:L-isoleucine transmembrane transporter activity"/>
    <property type="evidence" value="ECO:0007669"/>
    <property type="project" value="TreeGrafter"/>
</dbReference>
<feature type="transmembrane region" description="Helical" evidence="9">
    <location>
        <begin position="40"/>
        <end position="63"/>
    </location>
</feature>
<dbReference type="PANTHER" id="PTHR30588:SF0">
    <property type="entry name" value="BRANCHED-CHAIN AMINO ACID PERMEASE BRNQ"/>
    <property type="match status" value="1"/>
</dbReference>
<comment type="function">
    <text evidence="9">Component of the transport system for branched-chain amino acids.</text>
</comment>
<feature type="transmembrane region" description="Helical" evidence="9">
    <location>
        <begin position="313"/>
        <end position="334"/>
    </location>
</feature>
<dbReference type="GO" id="GO:0015820">
    <property type="term" value="P:L-leucine transport"/>
    <property type="evidence" value="ECO:0007669"/>
    <property type="project" value="TreeGrafter"/>
</dbReference>
<dbReference type="eggNOG" id="COG1114">
    <property type="taxonomic scope" value="Bacteria"/>
</dbReference>
<evidence type="ECO:0000313" key="11">
    <source>
        <dbReference type="Proteomes" id="UP000027946"/>
    </source>
</evidence>
<comment type="subcellular location">
    <subcellularLocation>
        <location evidence="1 9">Cell membrane</location>
        <topology evidence="1 9">Multi-pass membrane protein</topology>
    </subcellularLocation>
</comment>
<dbReference type="STRING" id="1121324.CLIT_13c01190"/>